<evidence type="ECO:0000313" key="2">
    <source>
        <dbReference type="Proteomes" id="UP000178404"/>
    </source>
</evidence>
<gene>
    <name evidence="1" type="ORF">A3A90_01430</name>
</gene>
<sequence>MDAQEIFNTQVNSWGERELYLVKEDEFKVLLSNGGSPLETNKPNGDGTFFNSLVFQEKTFCVSTTGEVF</sequence>
<comment type="caution">
    <text evidence="1">The sequence shown here is derived from an EMBL/GenBank/DDBJ whole genome shotgun (WGS) entry which is preliminary data.</text>
</comment>
<dbReference type="EMBL" id="MHWA01000016">
    <property type="protein sequence ID" value="OHB01301.1"/>
    <property type="molecule type" value="Genomic_DNA"/>
</dbReference>
<dbReference type="AlphaFoldDB" id="A0A1G2TVJ0"/>
<organism evidence="1 2">
    <name type="scientific">Candidatus Zambryskibacteria bacterium RIFCSPLOWO2_01_FULL_35_19</name>
    <dbReference type="NCBI Taxonomy" id="1802757"/>
    <lineage>
        <taxon>Bacteria</taxon>
        <taxon>Candidatus Zambryskiibacteriota</taxon>
    </lineage>
</organism>
<accession>A0A1G2TVJ0</accession>
<proteinExistence type="predicted"/>
<name>A0A1G2TVJ0_9BACT</name>
<dbReference type="Proteomes" id="UP000178404">
    <property type="component" value="Unassembled WGS sequence"/>
</dbReference>
<evidence type="ECO:0000313" key="1">
    <source>
        <dbReference type="EMBL" id="OHB01301.1"/>
    </source>
</evidence>
<protein>
    <submittedName>
        <fullName evidence="1">Uncharacterized protein</fullName>
    </submittedName>
</protein>
<reference evidence="1 2" key="1">
    <citation type="journal article" date="2016" name="Nat. Commun.">
        <title>Thousands of microbial genomes shed light on interconnected biogeochemical processes in an aquifer system.</title>
        <authorList>
            <person name="Anantharaman K."/>
            <person name="Brown C.T."/>
            <person name="Hug L.A."/>
            <person name="Sharon I."/>
            <person name="Castelle C.J."/>
            <person name="Probst A.J."/>
            <person name="Thomas B.C."/>
            <person name="Singh A."/>
            <person name="Wilkins M.J."/>
            <person name="Karaoz U."/>
            <person name="Brodie E.L."/>
            <person name="Williams K.H."/>
            <person name="Hubbard S.S."/>
            <person name="Banfield J.F."/>
        </authorList>
    </citation>
    <scope>NUCLEOTIDE SEQUENCE [LARGE SCALE GENOMIC DNA]</scope>
</reference>